<dbReference type="PANTHER" id="PTHR43479:SF11">
    <property type="entry name" value="ACREF_ENVCD OPERON REPRESSOR-RELATED"/>
    <property type="match status" value="1"/>
</dbReference>
<comment type="caution">
    <text evidence="4">The sequence shown here is derived from an EMBL/GenBank/DDBJ whole genome shotgun (WGS) entry which is preliminary data.</text>
</comment>
<evidence type="ECO:0000313" key="4">
    <source>
        <dbReference type="EMBL" id="TCK92651.1"/>
    </source>
</evidence>
<dbReference type="EMBL" id="SMGQ01000013">
    <property type="protein sequence ID" value="TCK92651.1"/>
    <property type="molecule type" value="Genomic_DNA"/>
</dbReference>
<dbReference type="Pfam" id="PF00440">
    <property type="entry name" value="TetR_N"/>
    <property type="match status" value="1"/>
</dbReference>
<dbReference type="PROSITE" id="PS01081">
    <property type="entry name" value="HTH_TETR_1"/>
    <property type="match status" value="1"/>
</dbReference>
<dbReference type="PANTHER" id="PTHR43479">
    <property type="entry name" value="ACREF/ENVCD OPERON REPRESSOR-RELATED"/>
    <property type="match status" value="1"/>
</dbReference>
<feature type="domain" description="HTH tetR-type" evidence="3">
    <location>
        <begin position="10"/>
        <end position="70"/>
    </location>
</feature>
<dbReference type="InterPro" id="IPR023772">
    <property type="entry name" value="DNA-bd_HTH_TetR-type_CS"/>
</dbReference>
<sequence length="192" mass="22604">MPRFTEEEKNYYYDRLMSEGERLFNQKGLKSVTVDEITANIGLGKGTFYHFFHNKEHLFMSINNKIQKDIFQQVVKVLENTLDQSNEDRLYEILMIIMNAFKKHPMVINIDSRVYEKLLKKVPISCMEENNANDTWMLDMIIESGIEFKYPQKTVMKLLQGIFLNVATFLKDSEGEKSIEILFRAISNEIIK</sequence>
<evidence type="ECO:0000256" key="2">
    <source>
        <dbReference type="PROSITE-ProRule" id="PRU00335"/>
    </source>
</evidence>
<dbReference type="Proteomes" id="UP000294545">
    <property type="component" value="Unassembled WGS sequence"/>
</dbReference>
<dbReference type="OrthoDB" id="9812484at2"/>
<protein>
    <submittedName>
        <fullName evidence="4">TetR family transcriptional regulator</fullName>
    </submittedName>
</protein>
<reference evidence="4 5" key="1">
    <citation type="submission" date="2019-03" db="EMBL/GenBank/DDBJ databases">
        <title>Genomic Encyclopedia of Type Strains, Phase IV (KMG-IV): sequencing the most valuable type-strain genomes for metagenomic binning, comparative biology and taxonomic classification.</title>
        <authorList>
            <person name="Goeker M."/>
        </authorList>
    </citation>
    <scope>NUCLEOTIDE SEQUENCE [LARGE SCALE GENOMIC DNA]</scope>
    <source>
        <strain evidence="4 5">DSM 24176</strain>
    </source>
</reference>
<dbReference type="AlphaFoldDB" id="A0A4V2Q074"/>
<dbReference type="InterPro" id="IPR001647">
    <property type="entry name" value="HTH_TetR"/>
</dbReference>
<proteinExistence type="predicted"/>
<gene>
    <name evidence="4" type="ORF">EDC19_1803</name>
</gene>
<dbReference type="PROSITE" id="PS50977">
    <property type="entry name" value="HTH_TETR_2"/>
    <property type="match status" value="1"/>
</dbReference>
<name>A0A4V2Q074_9FIRM</name>
<dbReference type="SUPFAM" id="SSF46689">
    <property type="entry name" value="Homeodomain-like"/>
    <property type="match status" value="1"/>
</dbReference>
<dbReference type="InterPro" id="IPR050624">
    <property type="entry name" value="HTH-type_Tx_Regulator"/>
</dbReference>
<dbReference type="GO" id="GO:0003677">
    <property type="term" value="F:DNA binding"/>
    <property type="evidence" value="ECO:0007669"/>
    <property type="project" value="UniProtKB-UniRule"/>
</dbReference>
<keyword evidence="5" id="KW-1185">Reference proteome</keyword>
<organism evidence="4 5">
    <name type="scientific">Natranaerovirga hydrolytica</name>
    <dbReference type="NCBI Taxonomy" id="680378"/>
    <lineage>
        <taxon>Bacteria</taxon>
        <taxon>Bacillati</taxon>
        <taxon>Bacillota</taxon>
        <taxon>Clostridia</taxon>
        <taxon>Lachnospirales</taxon>
        <taxon>Natranaerovirgaceae</taxon>
        <taxon>Natranaerovirga</taxon>
    </lineage>
</organism>
<dbReference type="InterPro" id="IPR009057">
    <property type="entry name" value="Homeodomain-like_sf"/>
</dbReference>
<accession>A0A4V2Q074</accession>
<dbReference type="RefSeq" id="WP_132282518.1">
    <property type="nucleotide sequence ID" value="NZ_SMGQ01000013.1"/>
</dbReference>
<evidence type="ECO:0000259" key="3">
    <source>
        <dbReference type="PROSITE" id="PS50977"/>
    </source>
</evidence>
<dbReference type="Gene3D" id="1.10.357.10">
    <property type="entry name" value="Tetracycline Repressor, domain 2"/>
    <property type="match status" value="1"/>
</dbReference>
<dbReference type="PRINTS" id="PR00455">
    <property type="entry name" value="HTHTETR"/>
</dbReference>
<keyword evidence="1 2" id="KW-0238">DNA-binding</keyword>
<evidence type="ECO:0000313" key="5">
    <source>
        <dbReference type="Proteomes" id="UP000294545"/>
    </source>
</evidence>
<evidence type="ECO:0000256" key="1">
    <source>
        <dbReference type="ARBA" id="ARBA00023125"/>
    </source>
</evidence>
<feature type="DNA-binding region" description="H-T-H motif" evidence="2">
    <location>
        <begin position="33"/>
        <end position="52"/>
    </location>
</feature>